<dbReference type="InterPro" id="IPR038740">
    <property type="entry name" value="BioF2-like_GNAT_dom"/>
</dbReference>
<dbReference type="OrthoDB" id="4349922at2"/>
<dbReference type="AlphaFoldDB" id="B1Y049"/>
<dbReference type="Proteomes" id="UP000001693">
    <property type="component" value="Chromosome"/>
</dbReference>
<sequence length="386" mass="43471">MSNGWQFSWSSGIAGLRELAPAWQALADSLPDAEYFQRPQWFHAHQAINENPEKSIWVSVHHEGQLKAVFALQSVVRKVGPLRVPELRFVNHGHMTLSDVCADRADVTLWPAFWNWLQGRDAPEWDRFVLPQIPADGVMAAWLQHFAPQRMLHSVASSSARVDCRRSMEELLKSCSANHRSSVSRGGKRAEALGPLRYELARSPQDLARLMPIFLAIEASGWKGAAGSAVASNPALMRFYNALLDGFGSRGQCEIDVLHVGERPVASVLWFRTGRQIHLQKIGYLEELSQIGPGKLLLRETFKRACEDPELDRLCFITHPAWADPWRPEGNPVLEFTLFRDNWRGLVLYQLNKAKRARAARLGQAQARKNPGPENSEHSPEAIAER</sequence>
<feature type="domain" description="BioF2-like acetyltransferase" evidence="2">
    <location>
        <begin position="178"/>
        <end position="317"/>
    </location>
</feature>
<evidence type="ECO:0000259" key="2">
    <source>
        <dbReference type="Pfam" id="PF13480"/>
    </source>
</evidence>
<feature type="region of interest" description="Disordered" evidence="1">
    <location>
        <begin position="360"/>
        <end position="386"/>
    </location>
</feature>
<dbReference type="SUPFAM" id="SSF55729">
    <property type="entry name" value="Acyl-CoA N-acyltransferases (Nat)"/>
    <property type="match status" value="1"/>
</dbReference>
<evidence type="ECO:0000256" key="1">
    <source>
        <dbReference type="SAM" id="MobiDB-lite"/>
    </source>
</evidence>
<dbReference type="Gene3D" id="3.40.630.30">
    <property type="match status" value="1"/>
</dbReference>
<dbReference type="HOGENOM" id="CLU_715313_0_0_4"/>
<gene>
    <name evidence="3" type="ordered locus">Lcho_3070</name>
</gene>
<evidence type="ECO:0000313" key="3">
    <source>
        <dbReference type="EMBL" id="ACB35330.1"/>
    </source>
</evidence>
<proteinExistence type="predicted"/>
<keyword evidence="4" id="KW-1185">Reference proteome</keyword>
<feature type="compositionally biased region" description="Basic and acidic residues" evidence="1">
    <location>
        <begin position="375"/>
        <end position="386"/>
    </location>
</feature>
<name>B1Y049_LEPCP</name>
<reference evidence="3 4" key="1">
    <citation type="submission" date="2008-03" db="EMBL/GenBank/DDBJ databases">
        <title>Complete sequence of Leptothrix cholodnii SP-6.</title>
        <authorList>
            <consortium name="US DOE Joint Genome Institute"/>
            <person name="Copeland A."/>
            <person name="Lucas S."/>
            <person name="Lapidus A."/>
            <person name="Glavina del Rio T."/>
            <person name="Dalin E."/>
            <person name="Tice H."/>
            <person name="Bruce D."/>
            <person name="Goodwin L."/>
            <person name="Pitluck S."/>
            <person name="Chertkov O."/>
            <person name="Brettin T."/>
            <person name="Detter J.C."/>
            <person name="Han C."/>
            <person name="Kuske C.R."/>
            <person name="Schmutz J."/>
            <person name="Larimer F."/>
            <person name="Land M."/>
            <person name="Hauser L."/>
            <person name="Kyrpides N."/>
            <person name="Lykidis A."/>
            <person name="Emerson D."/>
            <person name="Richardson P."/>
        </authorList>
    </citation>
    <scope>NUCLEOTIDE SEQUENCE [LARGE SCALE GENOMIC DNA]</scope>
    <source>
        <strain evidence="4">ATCC 51168 / LMG 8142 / SP-6</strain>
    </source>
</reference>
<accession>B1Y049</accession>
<dbReference type="eggNOG" id="COG5653">
    <property type="taxonomic scope" value="Bacteria"/>
</dbReference>
<dbReference type="InterPro" id="IPR016181">
    <property type="entry name" value="Acyl_CoA_acyltransferase"/>
</dbReference>
<organism evidence="3 4">
    <name type="scientific">Leptothrix cholodnii (strain ATCC 51168 / LMG 8142 / SP-6)</name>
    <name type="common">Leptothrix discophora (strain SP-6)</name>
    <dbReference type="NCBI Taxonomy" id="395495"/>
    <lineage>
        <taxon>Bacteria</taxon>
        <taxon>Pseudomonadati</taxon>
        <taxon>Pseudomonadota</taxon>
        <taxon>Betaproteobacteria</taxon>
        <taxon>Burkholderiales</taxon>
        <taxon>Sphaerotilaceae</taxon>
        <taxon>Leptothrix</taxon>
    </lineage>
</organism>
<dbReference type="KEGG" id="lch:Lcho_3070"/>
<dbReference type="Pfam" id="PF13480">
    <property type="entry name" value="Acetyltransf_6"/>
    <property type="match status" value="1"/>
</dbReference>
<dbReference type="EMBL" id="CP001013">
    <property type="protein sequence ID" value="ACB35330.1"/>
    <property type="molecule type" value="Genomic_DNA"/>
</dbReference>
<dbReference type="STRING" id="395495.Lcho_3070"/>
<feature type="compositionally biased region" description="Low complexity" evidence="1">
    <location>
        <begin position="360"/>
        <end position="369"/>
    </location>
</feature>
<protein>
    <submittedName>
        <fullName evidence="3">Protein involved in cellulose biosynthesis (CelD)-like protein</fullName>
    </submittedName>
</protein>
<dbReference type="RefSeq" id="WP_012348081.1">
    <property type="nucleotide sequence ID" value="NC_010524.1"/>
</dbReference>
<evidence type="ECO:0000313" key="4">
    <source>
        <dbReference type="Proteomes" id="UP000001693"/>
    </source>
</evidence>